<evidence type="ECO:0000313" key="5">
    <source>
        <dbReference type="Proteomes" id="UP000053048"/>
    </source>
</evidence>
<keyword evidence="4" id="KW-0282">Flagellum</keyword>
<protein>
    <submittedName>
        <fullName evidence="4">Flagellar biosynthesis protein FlgN</fullName>
    </submittedName>
</protein>
<evidence type="ECO:0000256" key="1">
    <source>
        <dbReference type="ARBA" id="ARBA00002397"/>
    </source>
</evidence>
<keyword evidence="5" id="KW-1185">Reference proteome</keyword>
<comment type="caution">
    <text evidence="4">The sequence shown here is derived from an EMBL/GenBank/DDBJ whole genome shotgun (WGS) entry which is preliminary data.</text>
</comment>
<proteinExistence type="inferred from homology"/>
<dbReference type="AlphaFoldDB" id="A0A0W0IGW5"/>
<keyword evidence="4" id="KW-0966">Cell projection</keyword>
<dbReference type="Gene3D" id="1.20.58.300">
    <property type="entry name" value="FlgN-like"/>
    <property type="match status" value="1"/>
</dbReference>
<evidence type="ECO:0000256" key="3">
    <source>
        <dbReference type="ARBA" id="ARBA00022795"/>
    </source>
</evidence>
<evidence type="ECO:0000256" key="2">
    <source>
        <dbReference type="ARBA" id="ARBA00007703"/>
    </source>
</evidence>
<evidence type="ECO:0000313" key="4">
    <source>
        <dbReference type="EMBL" id="KTB72373.1"/>
    </source>
</evidence>
<gene>
    <name evidence="4" type="ORF">AO067_09475</name>
</gene>
<dbReference type="SUPFAM" id="SSF140566">
    <property type="entry name" value="FlgN-like"/>
    <property type="match status" value="1"/>
</dbReference>
<sequence length="155" mass="16909">MQDTTLLQMITDDMVAARQLLALLQAESLILHGRDMGEMEQVLAQKQALVILLDQHGRRRSQLLAGMGLPANRDGLQQLASQSDVGEQLLTCGDELSALINECQILNDQNGSLIQLQQISTAHQLRILNGGDTPTLYDSRGSTALRAKPRPLSQA</sequence>
<accession>A0A0W0IGW5</accession>
<dbReference type="GO" id="GO:0044780">
    <property type="term" value="P:bacterial-type flagellum assembly"/>
    <property type="evidence" value="ECO:0007669"/>
    <property type="project" value="InterPro"/>
</dbReference>
<dbReference type="InterPro" id="IPR036679">
    <property type="entry name" value="FlgN-like_sf"/>
</dbReference>
<dbReference type="Pfam" id="PF05130">
    <property type="entry name" value="FlgN"/>
    <property type="match status" value="1"/>
</dbReference>
<comment type="similarity">
    <text evidence="2">Belongs to the FlgN family.</text>
</comment>
<name>A0A0W0IGW5_PSEVI</name>
<comment type="function">
    <text evidence="1">Required for the efficient initiation of filament assembly.</text>
</comment>
<keyword evidence="4" id="KW-0969">Cilium</keyword>
<keyword evidence="3" id="KW-1005">Bacterial flagellum biogenesis</keyword>
<dbReference type="Proteomes" id="UP000053048">
    <property type="component" value="Unassembled WGS sequence"/>
</dbReference>
<dbReference type="InterPro" id="IPR007809">
    <property type="entry name" value="FlgN-like"/>
</dbReference>
<organism evidence="4 5">
    <name type="scientific">Pseudomonas viridiflava ICMP 13104</name>
    <dbReference type="NCBI Taxonomy" id="1198305"/>
    <lineage>
        <taxon>Bacteria</taxon>
        <taxon>Pseudomonadati</taxon>
        <taxon>Pseudomonadota</taxon>
        <taxon>Gammaproteobacteria</taxon>
        <taxon>Pseudomonadales</taxon>
        <taxon>Pseudomonadaceae</taxon>
        <taxon>Pseudomonas</taxon>
    </lineage>
</organism>
<dbReference type="EMBL" id="LKEJ01000002">
    <property type="protein sequence ID" value="KTB72373.1"/>
    <property type="molecule type" value="Genomic_DNA"/>
</dbReference>
<reference evidence="4 5" key="1">
    <citation type="submission" date="2015-09" db="EMBL/GenBank/DDBJ databases">
        <title>Genome sequence of ICMP 13104.</title>
        <authorList>
            <person name="Visnovsky S."/>
            <person name="Lu A."/>
            <person name="Panda P."/>
            <person name="Pitman A."/>
        </authorList>
    </citation>
    <scope>NUCLEOTIDE SEQUENCE [LARGE SCALE GENOMIC DNA]</scope>
    <source>
        <strain evidence="4 5">ICMP 13104</strain>
    </source>
</reference>